<dbReference type="PANTHER" id="PTHR45672">
    <property type="entry name" value="PROTEIN DISULFIDE-ISOMERASE C17H9.14C-RELATED"/>
    <property type="match status" value="1"/>
</dbReference>
<proteinExistence type="predicted"/>
<dbReference type="AlphaFoldDB" id="A0A6C0M0E4"/>
<evidence type="ECO:0000313" key="2">
    <source>
        <dbReference type="EMBL" id="QHU36536.1"/>
    </source>
</evidence>
<dbReference type="GO" id="GO:0003756">
    <property type="term" value="F:protein disulfide isomerase activity"/>
    <property type="evidence" value="ECO:0007669"/>
    <property type="project" value="TreeGrafter"/>
</dbReference>
<dbReference type="PANTHER" id="PTHR45672:SF2">
    <property type="entry name" value="PROTEIN DISULFIDE-ISOMERASE A5"/>
    <property type="match status" value="1"/>
</dbReference>
<dbReference type="Gene3D" id="3.40.30.10">
    <property type="entry name" value="Glutaredoxin"/>
    <property type="match status" value="1"/>
</dbReference>
<dbReference type="GO" id="GO:0005783">
    <property type="term" value="C:endoplasmic reticulum"/>
    <property type="evidence" value="ECO:0007669"/>
    <property type="project" value="TreeGrafter"/>
</dbReference>
<dbReference type="InterPro" id="IPR013766">
    <property type="entry name" value="Thioredoxin_domain"/>
</dbReference>
<feature type="domain" description="Thioredoxin" evidence="1">
    <location>
        <begin position="7"/>
        <end position="123"/>
    </location>
</feature>
<dbReference type="EMBL" id="MN740639">
    <property type="protein sequence ID" value="QHU36536.1"/>
    <property type="molecule type" value="Genomic_DNA"/>
</dbReference>
<reference evidence="2" key="1">
    <citation type="journal article" date="2020" name="Nature">
        <title>Giant virus diversity and host interactions through global metagenomics.</title>
        <authorList>
            <person name="Schulz F."/>
            <person name="Roux S."/>
            <person name="Paez-Espino D."/>
            <person name="Jungbluth S."/>
            <person name="Walsh D.A."/>
            <person name="Denef V.J."/>
            <person name="McMahon K.D."/>
            <person name="Konstantinidis K.T."/>
            <person name="Eloe-Fadrosh E.A."/>
            <person name="Kyrpides N.C."/>
            <person name="Woyke T."/>
        </authorList>
    </citation>
    <scope>NUCLEOTIDE SEQUENCE</scope>
    <source>
        <strain evidence="2">GVMAG-S-1035231-58</strain>
    </source>
</reference>
<dbReference type="SUPFAM" id="SSF52833">
    <property type="entry name" value="Thioredoxin-like"/>
    <property type="match status" value="1"/>
</dbReference>
<dbReference type="GO" id="GO:0006457">
    <property type="term" value="P:protein folding"/>
    <property type="evidence" value="ECO:0007669"/>
    <property type="project" value="TreeGrafter"/>
</dbReference>
<organism evidence="2">
    <name type="scientific">viral metagenome</name>
    <dbReference type="NCBI Taxonomy" id="1070528"/>
    <lineage>
        <taxon>unclassified sequences</taxon>
        <taxon>metagenomes</taxon>
        <taxon>organismal metagenomes</taxon>
    </lineage>
</organism>
<dbReference type="InterPro" id="IPR036249">
    <property type="entry name" value="Thioredoxin-like_sf"/>
</dbReference>
<dbReference type="PROSITE" id="PS51352">
    <property type="entry name" value="THIOREDOXIN_2"/>
    <property type="match status" value="1"/>
</dbReference>
<name>A0A6C0M0E4_9ZZZZ</name>
<sequence>MWWELAAILALALIVYRMYWSNSPKRPTKEGTAKLYFFHTEWCGFCKKAKPEWEKLKGDLDKPFGKTKVEAVSVNCEEDSKTCSLYSVQAYPTVKLETSTALYEYSGPITEDGLVGFLRRTLGEESSSV</sequence>
<accession>A0A6C0M0E4</accession>
<dbReference type="CDD" id="cd02961">
    <property type="entry name" value="PDI_a_family"/>
    <property type="match status" value="1"/>
</dbReference>
<evidence type="ECO:0000259" key="1">
    <source>
        <dbReference type="PROSITE" id="PS51352"/>
    </source>
</evidence>
<dbReference type="InterPro" id="IPR051063">
    <property type="entry name" value="PDI"/>
</dbReference>
<protein>
    <recommendedName>
        <fullName evidence="1">Thioredoxin domain-containing protein</fullName>
    </recommendedName>
</protein>
<dbReference type="Pfam" id="PF00085">
    <property type="entry name" value="Thioredoxin"/>
    <property type="match status" value="1"/>
</dbReference>